<dbReference type="EMBL" id="KQ460761">
    <property type="protein sequence ID" value="KPJ12560.1"/>
    <property type="molecule type" value="Genomic_DNA"/>
</dbReference>
<evidence type="ECO:0000313" key="15">
    <source>
        <dbReference type="Proteomes" id="UP000053240"/>
    </source>
</evidence>
<organism evidence="14 15">
    <name type="scientific">Papilio machaon</name>
    <name type="common">Old World swallowtail butterfly</name>
    <dbReference type="NCBI Taxonomy" id="76193"/>
    <lineage>
        <taxon>Eukaryota</taxon>
        <taxon>Metazoa</taxon>
        <taxon>Ecdysozoa</taxon>
        <taxon>Arthropoda</taxon>
        <taxon>Hexapoda</taxon>
        <taxon>Insecta</taxon>
        <taxon>Pterygota</taxon>
        <taxon>Neoptera</taxon>
        <taxon>Endopterygota</taxon>
        <taxon>Lepidoptera</taxon>
        <taxon>Glossata</taxon>
        <taxon>Ditrysia</taxon>
        <taxon>Papilionoidea</taxon>
        <taxon>Papilionidae</taxon>
        <taxon>Papilioninae</taxon>
        <taxon>Papilio</taxon>
    </lineage>
</organism>
<evidence type="ECO:0000256" key="8">
    <source>
        <dbReference type="ARBA" id="ARBA00048313"/>
    </source>
</evidence>
<keyword evidence="15" id="KW-1185">Reference proteome</keyword>
<accession>A0A194R5Q1</accession>
<comment type="subunit">
    <text evidence="2">Homodimer.</text>
</comment>
<feature type="active site" description="Proton acceptor" evidence="9">
    <location>
        <position position="198"/>
    </location>
</feature>
<dbReference type="SUPFAM" id="SSF51735">
    <property type="entry name" value="NAD(P)-binding Rossmann-fold domains"/>
    <property type="match status" value="1"/>
</dbReference>
<feature type="binding site" evidence="10">
    <location>
        <position position="115"/>
    </location>
    <ligand>
        <name>NAD(+)</name>
        <dbReference type="ChEBI" id="CHEBI:57540"/>
    </ligand>
</feature>
<dbReference type="Gene3D" id="3.90.110.10">
    <property type="entry name" value="Lactate dehydrogenase/glycoside hydrolase, family 4, C-terminal"/>
    <property type="match status" value="1"/>
</dbReference>
<dbReference type="InterPro" id="IPR015955">
    <property type="entry name" value="Lactate_DH/Glyco_Ohase_4_C"/>
</dbReference>
<keyword evidence="6 11" id="KW-0560">Oxidoreductase</keyword>
<feature type="binding site" evidence="10">
    <location>
        <begin position="28"/>
        <end position="34"/>
    </location>
    <ligand>
        <name>NAD(+)</name>
        <dbReference type="ChEBI" id="CHEBI:57540"/>
    </ligand>
</feature>
<evidence type="ECO:0000256" key="1">
    <source>
        <dbReference type="ARBA" id="ARBA00008824"/>
    </source>
</evidence>
<dbReference type="Pfam" id="PF00056">
    <property type="entry name" value="Ldh_1_N"/>
    <property type="match status" value="1"/>
</dbReference>
<evidence type="ECO:0000256" key="3">
    <source>
        <dbReference type="ARBA" id="ARBA00012995"/>
    </source>
</evidence>
<dbReference type="EC" id="1.1.1.37" evidence="3"/>
<dbReference type="InterPro" id="IPR022383">
    <property type="entry name" value="Lactate/malate_DH_C"/>
</dbReference>
<dbReference type="FunFam" id="3.40.50.720:FF:000268">
    <property type="entry name" value="Malate dehydrogenase"/>
    <property type="match status" value="1"/>
</dbReference>
<feature type="domain" description="Lactate/malate dehydrogenase C-terminal" evidence="13">
    <location>
        <begin position="168"/>
        <end position="326"/>
    </location>
</feature>
<comment type="catalytic activity">
    <reaction evidence="8">
        <text>(S)-malate + NAD(+) = oxaloacetate + NADH + H(+)</text>
        <dbReference type="Rhea" id="RHEA:21432"/>
        <dbReference type="ChEBI" id="CHEBI:15378"/>
        <dbReference type="ChEBI" id="CHEBI:15589"/>
        <dbReference type="ChEBI" id="CHEBI:16452"/>
        <dbReference type="ChEBI" id="CHEBI:57540"/>
        <dbReference type="ChEBI" id="CHEBI:57945"/>
        <dbReference type="EC" id="1.1.1.37"/>
    </reaction>
</comment>
<dbReference type="GO" id="GO:0006099">
    <property type="term" value="P:tricarboxylic acid cycle"/>
    <property type="evidence" value="ECO:0007669"/>
    <property type="project" value="UniProtKB-KW"/>
</dbReference>
<dbReference type="InParanoid" id="A0A194R5Q1"/>
<evidence type="ECO:0000256" key="5">
    <source>
        <dbReference type="ARBA" id="ARBA00022532"/>
    </source>
</evidence>
<sequence length="332" mass="36280">MFISRQFSKITYSAFFTAKRNHQVAVVGATNEVGQTTALLLRTCPSVSKLVLHDTTDSTPGVVLDLSHIPSKSKTKGYCGRNTLEEALEGSSLVLAVGGLPQKSLTTSQSILSQNADFIKIVASAVTRIAPVPFFGIVTEPINTLVPMAAEVMRHQGCYEQNKLFGVTIIDALKAQTLYAKANGFVHNECHVPVICGHSKETMVPLLSQASPKTVLPEEKCHDLTNTLRDFTIYEKASSPLTPALSIAYSVYLFTQRILEAIDGQISQVNALVENNDFGTSYFSGLVEVNKNGIGEMRLYSNLFSYECGILEESIRQLREDVTVGKKILEIV</sequence>
<dbReference type="GO" id="GO:0030060">
    <property type="term" value="F:L-malate dehydrogenase (NAD+) activity"/>
    <property type="evidence" value="ECO:0007669"/>
    <property type="project" value="UniProtKB-EC"/>
</dbReference>
<evidence type="ECO:0000259" key="13">
    <source>
        <dbReference type="Pfam" id="PF02866"/>
    </source>
</evidence>
<dbReference type="OrthoDB" id="755699at2759"/>
<dbReference type="KEGG" id="pmac:106713502"/>
<name>A0A194R5Q1_PAPMA</name>
<feature type="domain" description="Lactate/malate dehydrogenase N-terminal" evidence="12">
    <location>
        <begin position="23"/>
        <end position="166"/>
    </location>
</feature>
<dbReference type="InterPro" id="IPR001236">
    <property type="entry name" value="Lactate/malate_DH_N"/>
</dbReference>
<evidence type="ECO:0000259" key="12">
    <source>
        <dbReference type="Pfam" id="PF00056"/>
    </source>
</evidence>
<dbReference type="PANTHER" id="PTHR11540">
    <property type="entry name" value="MALATE AND LACTATE DEHYDROGENASE"/>
    <property type="match status" value="1"/>
</dbReference>
<evidence type="ECO:0000256" key="7">
    <source>
        <dbReference type="ARBA" id="ARBA00023027"/>
    </source>
</evidence>
<proteinExistence type="inferred from homology"/>
<dbReference type="InterPro" id="IPR001557">
    <property type="entry name" value="L-lactate/malate_DH"/>
</dbReference>
<keyword evidence="5" id="KW-0816">Tricarboxylic acid cycle</keyword>
<reference evidence="14 15" key="1">
    <citation type="journal article" date="2015" name="Nat. Commun.">
        <title>Outbred genome sequencing and CRISPR/Cas9 gene editing in butterflies.</title>
        <authorList>
            <person name="Li X."/>
            <person name="Fan D."/>
            <person name="Zhang W."/>
            <person name="Liu G."/>
            <person name="Zhang L."/>
            <person name="Zhao L."/>
            <person name="Fang X."/>
            <person name="Chen L."/>
            <person name="Dong Y."/>
            <person name="Chen Y."/>
            <person name="Ding Y."/>
            <person name="Zhao R."/>
            <person name="Feng M."/>
            <person name="Zhu Y."/>
            <person name="Feng Y."/>
            <person name="Jiang X."/>
            <person name="Zhu D."/>
            <person name="Xiang H."/>
            <person name="Feng X."/>
            <person name="Li S."/>
            <person name="Wang J."/>
            <person name="Zhang G."/>
            <person name="Kronforst M.R."/>
            <person name="Wang W."/>
        </authorList>
    </citation>
    <scope>NUCLEOTIDE SEQUENCE [LARGE SCALE GENOMIC DNA]</scope>
    <source>
        <strain evidence="14">Ya'a_city_454_Pm</strain>
        <tissue evidence="14">Whole body</tissue>
    </source>
</reference>
<gene>
    <name evidence="14" type="ORF">RR48_06700</name>
</gene>
<dbReference type="SUPFAM" id="SSF56327">
    <property type="entry name" value="LDH C-terminal domain-like"/>
    <property type="match status" value="1"/>
</dbReference>
<evidence type="ECO:0000256" key="10">
    <source>
        <dbReference type="PIRSR" id="PIRSR000102-3"/>
    </source>
</evidence>
<dbReference type="PIRSF" id="PIRSF000102">
    <property type="entry name" value="Lac_mal_DH"/>
    <property type="match status" value="1"/>
</dbReference>
<dbReference type="InterPro" id="IPR036291">
    <property type="entry name" value="NAD(P)-bd_dom_sf"/>
</dbReference>
<dbReference type="Gene3D" id="3.40.50.720">
    <property type="entry name" value="NAD(P)-binding Rossmann-like Domain"/>
    <property type="match status" value="1"/>
</dbReference>
<evidence type="ECO:0000256" key="6">
    <source>
        <dbReference type="ARBA" id="ARBA00023002"/>
    </source>
</evidence>
<comment type="similarity">
    <text evidence="1">Belongs to the LDH/MDH superfamily. MDH type 1 family.</text>
</comment>
<dbReference type="Proteomes" id="UP000053240">
    <property type="component" value="Unassembled WGS sequence"/>
</dbReference>
<feature type="binding site" evidence="10">
    <location>
        <position position="54"/>
    </location>
    <ligand>
        <name>NAD(+)</name>
        <dbReference type="ChEBI" id="CHEBI:57540"/>
    </ligand>
</feature>
<dbReference type="STRING" id="76193.A0A194R5Q1"/>
<dbReference type="GO" id="GO:0005737">
    <property type="term" value="C:cytoplasm"/>
    <property type="evidence" value="ECO:0007669"/>
    <property type="project" value="TreeGrafter"/>
</dbReference>
<evidence type="ECO:0000256" key="2">
    <source>
        <dbReference type="ARBA" id="ARBA00011738"/>
    </source>
</evidence>
<protein>
    <recommendedName>
        <fullName evidence="4">Malate dehydrogenase, mitochondrial</fullName>
        <ecNumber evidence="3">1.1.1.37</ecNumber>
    </recommendedName>
</protein>
<dbReference type="Pfam" id="PF02866">
    <property type="entry name" value="Ldh_1_C"/>
    <property type="match status" value="1"/>
</dbReference>
<evidence type="ECO:0000256" key="9">
    <source>
        <dbReference type="PIRSR" id="PIRSR000102-1"/>
    </source>
</evidence>
<dbReference type="GO" id="GO:0019752">
    <property type="term" value="P:carboxylic acid metabolic process"/>
    <property type="evidence" value="ECO:0007669"/>
    <property type="project" value="InterPro"/>
</dbReference>
<dbReference type="PANTHER" id="PTHR11540:SF16">
    <property type="entry name" value="MALATE DEHYDROGENASE, MITOCHONDRIAL"/>
    <property type="match status" value="1"/>
</dbReference>
<evidence type="ECO:0000313" key="14">
    <source>
        <dbReference type="EMBL" id="KPJ12560.1"/>
    </source>
</evidence>
<evidence type="ECO:0000256" key="4">
    <source>
        <dbReference type="ARBA" id="ARBA00016075"/>
    </source>
</evidence>
<dbReference type="AlphaFoldDB" id="A0A194R5Q1"/>
<keyword evidence="7 10" id="KW-0520">NAD</keyword>
<evidence type="ECO:0000256" key="11">
    <source>
        <dbReference type="RuleBase" id="RU003369"/>
    </source>
</evidence>